<dbReference type="EMBL" id="VDDA01000005">
    <property type="protein sequence ID" value="TNC12722.1"/>
    <property type="molecule type" value="Genomic_DNA"/>
</dbReference>
<gene>
    <name evidence="1" type="ORF">FF100_13715</name>
</gene>
<reference evidence="1 2" key="1">
    <citation type="submission" date="2019-06" db="EMBL/GenBank/DDBJ databases">
        <title>Genome of Methylobacterium sp. 17Sr1-39.</title>
        <authorList>
            <person name="Seo T."/>
        </authorList>
    </citation>
    <scope>NUCLEOTIDE SEQUENCE [LARGE SCALE GENOMIC DNA]</scope>
    <source>
        <strain evidence="1 2">17Sr1-39</strain>
    </source>
</reference>
<dbReference type="AlphaFoldDB" id="A0A5C4LFF4"/>
<accession>A0A5C4LFF4</accession>
<keyword evidence="2" id="KW-1185">Reference proteome</keyword>
<protein>
    <submittedName>
        <fullName evidence="1">Uncharacterized protein</fullName>
    </submittedName>
</protein>
<comment type="caution">
    <text evidence="1">The sequence shown here is derived from an EMBL/GenBank/DDBJ whole genome shotgun (WGS) entry which is preliminary data.</text>
</comment>
<proteinExistence type="predicted"/>
<sequence>MRASEIISRYIDSQKITVKFRRELENDIARNGPQGSPELIQTMYGDEKGDLELAQLRADLMKTQAEADEAAASAVRDRAAAQRTIGSLGR</sequence>
<dbReference type="Proteomes" id="UP000305267">
    <property type="component" value="Unassembled WGS sequence"/>
</dbReference>
<name>A0A5C4LFF4_9HYPH</name>
<evidence type="ECO:0000313" key="1">
    <source>
        <dbReference type="EMBL" id="TNC12722.1"/>
    </source>
</evidence>
<dbReference type="RefSeq" id="WP_139036261.1">
    <property type="nucleotide sequence ID" value="NZ_VDDA01000005.1"/>
</dbReference>
<organism evidence="1 2">
    <name type="scientific">Methylobacterium terricola</name>
    <dbReference type="NCBI Taxonomy" id="2583531"/>
    <lineage>
        <taxon>Bacteria</taxon>
        <taxon>Pseudomonadati</taxon>
        <taxon>Pseudomonadota</taxon>
        <taxon>Alphaproteobacteria</taxon>
        <taxon>Hyphomicrobiales</taxon>
        <taxon>Methylobacteriaceae</taxon>
        <taxon>Methylobacterium</taxon>
    </lineage>
</organism>
<evidence type="ECO:0000313" key="2">
    <source>
        <dbReference type="Proteomes" id="UP000305267"/>
    </source>
</evidence>